<dbReference type="InterPro" id="IPR051310">
    <property type="entry name" value="MCP_chemotaxis"/>
</dbReference>
<dbReference type="GO" id="GO:0004888">
    <property type="term" value="F:transmembrane signaling receptor activity"/>
    <property type="evidence" value="ECO:0007669"/>
    <property type="project" value="TreeGrafter"/>
</dbReference>
<accession>W9VXK7</accession>
<dbReference type="AlphaFoldDB" id="W9VXK7"/>
<comment type="similarity">
    <text evidence="2">Belongs to the methyl-accepting chemotaxis (MCP) protein family.</text>
</comment>
<dbReference type="Gene3D" id="6.10.340.10">
    <property type="match status" value="1"/>
</dbReference>
<keyword evidence="5" id="KW-0472">Membrane</keyword>
<keyword evidence="5" id="KW-0812">Transmembrane</keyword>
<dbReference type="CDD" id="cd12913">
    <property type="entry name" value="PDC1_MCP_like"/>
    <property type="match status" value="1"/>
</dbReference>
<keyword evidence="8" id="KW-0675">Receptor</keyword>
<dbReference type="OrthoDB" id="2489132at2"/>
<dbReference type="Gene3D" id="3.30.450.20">
    <property type="entry name" value="PAS domain"/>
    <property type="match status" value="1"/>
</dbReference>
<dbReference type="CDD" id="cd06225">
    <property type="entry name" value="HAMP"/>
    <property type="match status" value="1"/>
</dbReference>
<comment type="caution">
    <text evidence="8">The sequence shown here is derived from an EMBL/GenBank/DDBJ whole genome shotgun (WGS) entry which is preliminary data.</text>
</comment>
<dbReference type="InterPro" id="IPR003660">
    <property type="entry name" value="HAMP_dom"/>
</dbReference>
<dbReference type="GO" id="GO:0006935">
    <property type="term" value="P:chemotaxis"/>
    <property type="evidence" value="ECO:0007669"/>
    <property type="project" value="UniProtKB-KW"/>
</dbReference>
<feature type="domain" description="HAMP" evidence="7">
    <location>
        <begin position="376"/>
        <end position="428"/>
    </location>
</feature>
<evidence type="ECO:0000256" key="3">
    <source>
        <dbReference type="PROSITE-ProRule" id="PRU00284"/>
    </source>
</evidence>
<evidence type="ECO:0000259" key="6">
    <source>
        <dbReference type="PROSITE" id="PS50111"/>
    </source>
</evidence>
<dbReference type="EMBL" id="AONC01000029">
    <property type="protein sequence ID" value="EXJ15160.1"/>
    <property type="molecule type" value="Genomic_DNA"/>
</dbReference>
<dbReference type="Pfam" id="PF22673">
    <property type="entry name" value="MCP-like_PDC_1"/>
    <property type="match status" value="1"/>
</dbReference>
<organism evidence="8 9">
    <name type="scientific">Imhoffiella purpurea</name>
    <dbReference type="NCBI Taxonomy" id="1249627"/>
    <lineage>
        <taxon>Bacteria</taxon>
        <taxon>Pseudomonadati</taxon>
        <taxon>Pseudomonadota</taxon>
        <taxon>Gammaproteobacteria</taxon>
        <taxon>Chromatiales</taxon>
        <taxon>Chromatiaceae</taxon>
        <taxon>Imhoffiella</taxon>
    </lineage>
</organism>
<dbReference type="SMART" id="SM00304">
    <property type="entry name" value="HAMP"/>
    <property type="match status" value="2"/>
</dbReference>
<protein>
    <submittedName>
        <fullName evidence="8">Methyl-accepting chemotaxis receptor/sensory transducer</fullName>
    </submittedName>
</protein>
<feature type="transmembrane region" description="Helical" evidence="5">
    <location>
        <begin position="12"/>
        <end position="31"/>
    </location>
</feature>
<dbReference type="PROSITE" id="PS50885">
    <property type="entry name" value="HAMP"/>
    <property type="match status" value="1"/>
</dbReference>
<dbReference type="PROSITE" id="PS50111">
    <property type="entry name" value="CHEMOTAXIS_TRANSDUC_2"/>
    <property type="match status" value="1"/>
</dbReference>
<feature type="region of interest" description="Disordered" evidence="4">
    <location>
        <begin position="518"/>
        <end position="538"/>
    </location>
</feature>
<proteinExistence type="inferred from homology"/>
<keyword evidence="3" id="KW-0807">Transducer</keyword>
<name>W9VXK7_9GAMM</name>
<dbReference type="GO" id="GO:0007165">
    <property type="term" value="P:signal transduction"/>
    <property type="evidence" value="ECO:0007669"/>
    <property type="project" value="UniProtKB-KW"/>
</dbReference>
<feature type="transmembrane region" description="Helical" evidence="5">
    <location>
        <begin position="354"/>
        <end position="375"/>
    </location>
</feature>
<evidence type="ECO:0000256" key="4">
    <source>
        <dbReference type="SAM" id="MobiDB-lite"/>
    </source>
</evidence>
<dbReference type="Pfam" id="PF00672">
    <property type="entry name" value="HAMP"/>
    <property type="match status" value="1"/>
</dbReference>
<dbReference type="Gene3D" id="1.10.287.950">
    <property type="entry name" value="Methyl-accepting chemotaxis protein"/>
    <property type="match status" value="1"/>
</dbReference>
<dbReference type="PANTHER" id="PTHR43531">
    <property type="entry name" value="PROTEIN ICFG"/>
    <property type="match status" value="1"/>
</dbReference>
<keyword evidence="5" id="KW-1133">Transmembrane helix</keyword>
<evidence type="ECO:0000313" key="9">
    <source>
        <dbReference type="Proteomes" id="UP000019460"/>
    </source>
</evidence>
<dbReference type="eggNOG" id="COG0840">
    <property type="taxonomic scope" value="Bacteria"/>
</dbReference>
<dbReference type="Pfam" id="PF00015">
    <property type="entry name" value="MCPsignal"/>
    <property type="match status" value="1"/>
</dbReference>
<evidence type="ECO:0000256" key="2">
    <source>
        <dbReference type="ARBA" id="ARBA00029447"/>
    </source>
</evidence>
<sequence length="719" mass="77193">MVVQSIQQKIALIGGLCLLATAGILVGYGVYSYQSTQNLVSERVETQSEKAALEGLEFLAGKYAGDIRAKFDTALDTARTMADVFAVSHSSTDFDLGRDQVNAILLKVLEDNPEFNGTYSCWEPNAIDGRDAAFRGTGDGNNDETGRFTPYWTRNPSGKIDVQALVEYDSQERHPNGVMKGGWYINPSRTGRESIQAPLPYIVQGKQVWLATLSVPIMADGRFIGVAGTDYDLDFVQRISKEISKQIYDGQGDVTIVSEQGLVIAASAYPESIGQHLKALDPAGWQQKLDIVQQKKALARTDEEKGTVEVFFPIELGRTGTTWSVMLNVDKNLVLAEAYALRDDMTAQGQRGTLMQVIVSILVALVAMAVLWLAARSIAGPIRRAANLAHVIQSGDLSQRLTHTSQDEIGQLARSLDAMADSLQDRAQLAEQISRGNLDLDVALASEQDQLGIALKRMIENLNNLVSQFQTGASLITEKSRTVSDLSQDLASGATESAASVTQISATIGQMADQIRQSAENADRANELSKNGATSAHDGDRLMEGLRTAMQEIEQSGRDITNITNVIEEIAAQTNLLALNAAIEAARAGEYGRGFAVVADEVRQLAGRSAEAAQQTAQLIQSTVARTAKGLELTDETASALQAIVASAAETSSLIGDIALAASEQANGVEQLSDAISQIDEVVNHNSDSAEQSSMAAHTLTEQAAQLERLTATFKVRSS</sequence>
<gene>
    <name evidence="8" type="ORF">D779_1714</name>
</gene>
<evidence type="ECO:0000313" key="8">
    <source>
        <dbReference type="EMBL" id="EXJ15160.1"/>
    </source>
</evidence>
<feature type="domain" description="Methyl-accepting transducer" evidence="6">
    <location>
        <begin position="472"/>
        <end position="701"/>
    </location>
</feature>
<evidence type="ECO:0000256" key="1">
    <source>
        <dbReference type="ARBA" id="ARBA00022500"/>
    </source>
</evidence>
<dbReference type="PANTHER" id="PTHR43531:SF11">
    <property type="entry name" value="METHYL-ACCEPTING CHEMOTAXIS PROTEIN 3"/>
    <property type="match status" value="1"/>
</dbReference>
<evidence type="ECO:0000259" key="7">
    <source>
        <dbReference type="PROSITE" id="PS50885"/>
    </source>
</evidence>
<dbReference type="GO" id="GO:0005886">
    <property type="term" value="C:plasma membrane"/>
    <property type="evidence" value="ECO:0007669"/>
    <property type="project" value="TreeGrafter"/>
</dbReference>
<dbReference type="Proteomes" id="UP000019460">
    <property type="component" value="Unassembled WGS sequence"/>
</dbReference>
<keyword evidence="9" id="KW-1185">Reference proteome</keyword>
<dbReference type="SUPFAM" id="SSF58104">
    <property type="entry name" value="Methyl-accepting chemotaxis protein (MCP) signaling domain"/>
    <property type="match status" value="1"/>
</dbReference>
<evidence type="ECO:0000256" key="5">
    <source>
        <dbReference type="SAM" id="Phobius"/>
    </source>
</evidence>
<dbReference type="CDD" id="cd11386">
    <property type="entry name" value="MCP_signal"/>
    <property type="match status" value="1"/>
</dbReference>
<reference evidence="8 9" key="1">
    <citation type="submission" date="2012-11" db="EMBL/GenBank/DDBJ databases">
        <title>Genome assembly of Thiorhodococcus sp. AK35.</title>
        <authorList>
            <person name="Nupur N."/>
            <person name="Khatri I."/>
            <person name="Subramanian S."/>
            <person name="Pinnaka A."/>
        </authorList>
    </citation>
    <scope>NUCLEOTIDE SEQUENCE [LARGE SCALE GENOMIC DNA]</scope>
    <source>
        <strain evidence="8 9">AK35</strain>
    </source>
</reference>
<dbReference type="STRING" id="1249627.D779_1714"/>
<dbReference type="InterPro" id="IPR004089">
    <property type="entry name" value="MCPsignal_dom"/>
</dbReference>
<dbReference type="RefSeq" id="WP_043753456.1">
    <property type="nucleotide sequence ID" value="NZ_AONC01000029.1"/>
</dbReference>
<dbReference type="SMART" id="SM00283">
    <property type="entry name" value="MA"/>
    <property type="match status" value="1"/>
</dbReference>
<keyword evidence="1" id="KW-0145">Chemotaxis</keyword>
<dbReference type="PATRIC" id="fig|1249627.3.peg.2162"/>